<dbReference type="Proteomes" id="UP000226079">
    <property type="component" value="Unassembled WGS sequence"/>
</dbReference>
<organism evidence="1 2">
    <name type="scientific">Propionicimonas paludicola</name>
    <dbReference type="NCBI Taxonomy" id="185243"/>
    <lineage>
        <taxon>Bacteria</taxon>
        <taxon>Bacillati</taxon>
        <taxon>Actinomycetota</taxon>
        <taxon>Actinomycetes</taxon>
        <taxon>Propionibacteriales</taxon>
        <taxon>Nocardioidaceae</taxon>
        <taxon>Propionicimonas</taxon>
    </lineage>
</organism>
<gene>
    <name evidence="1" type="ORF">ATK74_1410</name>
</gene>
<dbReference type="AlphaFoldDB" id="A0A2A9CRY9"/>
<evidence type="ECO:0000313" key="2">
    <source>
        <dbReference type="Proteomes" id="UP000226079"/>
    </source>
</evidence>
<reference evidence="1 2" key="1">
    <citation type="submission" date="2017-10" db="EMBL/GenBank/DDBJ databases">
        <title>Sequencing the genomes of 1000 actinobacteria strains.</title>
        <authorList>
            <person name="Klenk H.-P."/>
        </authorList>
    </citation>
    <scope>NUCLEOTIDE SEQUENCE [LARGE SCALE GENOMIC DNA]</scope>
    <source>
        <strain evidence="1 2">DSM 15597</strain>
    </source>
</reference>
<proteinExistence type="predicted"/>
<sequence>MTDETGALRLLYGSETFVIRKDPDHPGCWRYSWVSGPNPGYGFTQACSDGLQPSLSDHRAAVRDFLSSINPETGYLD</sequence>
<comment type="caution">
    <text evidence="1">The sequence shown here is derived from an EMBL/GenBank/DDBJ whole genome shotgun (WGS) entry which is preliminary data.</text>
</comment>
<name>A0A2A9CRY9_9ACTN</name>
<accession>A0A2A9CRY9</accession>
<dbReference type="EMBL" id="PDJC01000001">
    <property type="protein sequence ID" value="PFG16855.1"/>
    <property type="molecule type" value="Genomic_DNA"/>
</dbReference>
<evidence type="ECO:0000313" key="1">
    <source>
        <dbReference type="EMBL" id="PFG16855.1"/>
    </source>
</evidence>
<keyword evidence="2" id="KW-1185">Reference proteome</keyword>
<protein>
    <submittedName>
        <fullName evidence="1">Uncharacterized protein</fullName>
    </submittedName>
</protein>